<reference evidence="5" key="1">
    <citation type="journal article" date="2021" name="Cell">
        <title>Tracing the genetic footprints of vertebrate landing in non-teleost ray-finned fishes.</title>
        <authorList>
            <person name="Bi X."/>
            <person name="Wang K."/>
            <person name="Yang L."/>
            <person name="Pan H."/>
            <person name="Jiang H."/>
            <person name="Wei Q."/>
            <person name="Fang M."/>
            <person name="Yu H."/>
            <person name="Zhu C."/>
            <person name="Cai Y."/>
            <person name="He Y."/>
            <person name="Gan X."/>
            <person name="Zeng H."/>
            <person name="Yu D."/>
            <person name="Zhu Y."/>
            <person name="Jiang H."/>
            <person name="Qiu Q."/>
            <person name="Yang H."/>
            <person name="Zhang Y.E."/>
            <person name="Wang W."/>
            <person name="Zhu M."/>
            <person name="He S."/>
            <person name="Zhang G."/>
        </authorList>
    </citation>
    <scope>NUCLEOTIDE SEQUENCE</scope>
    <source>
        <strain evidence="5">Pddl_001</strain>
    </source>
</reference>
<dbReference type="InterPro" id="IPR048395">
    <property type="entry name" value="Glyco_hydro_31_C"/>
</dbReference>
<dbReference type="Pfam" id="PF21365">
    <property type="entry name" value="Glyco_hydro_31_3rd"/>
    <property type="match status" value="1"/>
</dbReference>
<dbReference type="InterPro" id="IPR000322">
    <property type="entry name" value="Glyco_hydro_31_TIM"/>
</dbReference>
<keyword evidence="6" id="KW-1185">Reference proteome</keyword>
<evidence type="ECO:0000256" key="1">
    <source>
        <dbReference type="ARBA" id="ARBA00007806"/>
    </source>
</evidence>
<dbReference type="EMBL" id="JAAWVQ010063840">
    <property type="protein sequence ID" value="MBN3276903.1"/>
    <property type="molecule type" value="Genomic_DNA"/>
</dbReference>
<sequence length="319" mass="36600">MLEFSLFGISYTGADICGFFNEPTYEMCLRWMQLGAFYPYSRNHNGKGSRRQDPLAWDEKFQDASRDVLNIRYTLLPYLYTLMYEAHSQGSTVIRPVLHEFVNDRTTWDVHRQFLWGPALLISPALDMDSYVVHAYIPSARWYNYHTGEAIGVRGQWLDIPTPLEQINLHVRGGYIIPWQDPSNTTAYSRENFMGLTVAMDDNGFAQGSLFWDDGSSIDTYEKGNYYLATFTVNKNTLVTNVQHNSVNSTADKLRLGYIKVWGGGNLQVQEVTAVYNSVSEPIASFVHNVTNQELVIYVTNKAYFMDKPIQVTWKTKLQ</sequence>
<keyword evidence="2" id="KW-0378">Hydrolase</keyword>
<feature type="domain" description="Glycosyl hydrolase family 31 C-terminal" evidence="4">
    <location>
        <begin position="90"/>
        <end position="177"/>
    </location>
</feature>
<dbReference type="PANTHER" id="PTHR22762">
    <property type="entry name" value="ALPHA-GLUCOSIDASE"/>
    <property type="match status" value="1"/>
</dbReference>
<comment type="similarity">
    <text evidence="1 2">Belongs to the glycosyl hydrolase 31 family.</text>
</comment>
<dbReference type="SUPFAM" id="SSF51011">
    <property type="entry name" value="Glycosyl hydrolase domain"/>
    <property type="match status" value="1"/>
</dbReference>
<evidence type="ECO:0000313" key="5">
    <source>
        <dbReference type="EMBL" id="MBN3276903.1"/>
    </source>
</evidence>
<evidence type="ECO:0000256" key="2">
    <source>
        <dbReference type="RuleBase" id="RU361185"/>
    </source>
</evidence>
<dbReference type="Gene3D" id="3.20.20.80">
    <property type="entry name" value="Glycosidases"/>
    <property type="match status" value="1"/>
</dbReference>
<dbReference type="Gene3D" id="2.60.40.1180">
    <property type="entry name" value="Golgi alpha-mannosidase II"/>
    <property type="match status" value="2"/>
</dbReference>
<dbReference type="InterPro" id="IPR013780">
    <property type="entry name" value="Glyco_hydro_b"/>
</dbReference>
<dbReference type="PANTHER" id="PTHR22762:SF133">
    <property type="entry name" value="P-TYPE DOMAIN-CONTAINING PROTEIN"/>
    <property type="match status" value="1"/>
</dbReference>
<protein>
    <submittedName>
        <fullName evidence="5">MGAL glucoamylase</fullName>
    </submittedName>
</protein>
<accession>A0ABS2XRT2</accession>
<evidence type="ECO:0000259" key="3">
    <source>
        <dbReference type="Pfam" id="PF01055"/>
    </source>
</evidence>
<keyword evidence="2" id="KW-0326">Glycosidase</keyword>
<feature type="non-terminal residue" evidence="5">
    <location>
        <position position="319"/>
    </location>
</feature>
<name>A0ABS2XRT2_POLSP</name>
<evidence type="ECO:0000313" key="6">
    <source>
        <dbReference type="Proteomes" id="UP001166093"/>
    </source>
</evidence>
<dbReference type="InterPro" id="IPR017853">
    <property type="entry name" value="GH"/>
</dbReference>
<feature type="domain" description="Glycoside hydrolase family 31 TIM barrel" evidence="3">
    <location>
        <begin position="1"/>
        <end position="82"/>
    </location>
</feature>
<organism evidence="5 6">
    <name type="scientific">Polyodon spathula</name>
    <name type="common">North American paddlefish</name>
    <name type="synonym">Squalus spathula</name>
    <dbReference type="NCBI Taxonomy" id="7913"/>
    <lineage>
        <taxon>Eukaryota</taxon>
        <taxon>Metazoa</taxon>
        <taxon>Chordata</taxon>
        <taxon>Craniata</taxon>
        <taxon>Vertebrata</taxon>
        <taxon>Euteleostomi</taxon>
        <taxon>Actinopterygii</taxon>
        <taxon>Chondrostei</taxon>
        <taxon>Acipenseriformes</taxon>
        <taxon>Polyodontidae</taxon>
        <taxon>Polyodon</taxon>
    </lineage>
</organism>
<proteinExistence type="inferred from homology"/>
<gene>
    <name evidence="5" type="primary">Mgam2</name>
    <name evidence="5" type="ORF">GTO93_0017587</name>
</gene>
<feature type="non-terminal residue" evidence="5">
    <location>
        <position position="1"/>
    </location>
</feature>
<dbReference type="Pfam" id="PF01055">
    <property type="entry name" value="Glyco_hydro_31_2nd"/>
    <property type="match status" value="1"/>
</dbReference>
<dbReference type="SUPFAM" id="SSF51445">
    <property type="entry name" value="(Trans)glycosidases"/>
    <property type="match status" value="1"/>
</dbReference>
<dbReference type="Proteomes" id="UP001166093">
    <property type="component" value="Unassembled WGS sequence"/>
</dbReference>
<comment type="caution">
    <text evidence="5">The sequence shown here is derived from an EMBL/GenBank/DDBJ whole genome shotgun (WGS) entry which is preliminary data.</text>
</comment>
<evidence type="ECO:0000259" key="4">
    <source>
        <dbReference type="Pfam" id="PF21365"/>
    </source>
</evidence>